<dbReference type="InterPro" id="IPR036291">
    <property type="entry name" value="NAD(P)-bd_dom_sf"/>
</dbReference>
<dbReference type="SUPFAM" id="SSF51735">
    <property type="entry name" value="NAD(P)-binding Rossmann-fold domains"/>
    <property type="match status" value="1"/>
</dbReference>
<dbReference type="CDD" id="cd05233">
    <property type="entry name" value="SDR_c"/>
    <property type="match status" value="1"/>
</dbReference>
<gene>
    <name evidence="3" type="ORF">Sru01_69510</name>
</gene>
<sequence>MELGLAGKVVLVTGGSSGIGRETALAFAAEGARVALTYHTGQEAAGKVVAEAESLHGSAVVAGGANGSPARSGRVAVAVPLDLADPAGPAAVVDRVRRELGPVEVLVNNAVRWPSWPAPGELFETAPADRFTESVQANLVGPYLLARAVLADMRAQGWGRVVNVSTGLVADGFPGNVSYVAAKAGLHGLTKVMSRELAATGILTNVVMPGFAPEGKPVPESMIEQARAAAATREVTRADEVARLIVFLCSAANTNITGEAVRADGHFLTPA</sequence>
<name>A0A919R9B8_9ACTN</name>
<evidence type="ECO:0000256" key="2">
    <source>
        <dbReference type="RuleBase" id="RU000363"/>
    </source>
</evidence>
<dbReference type="Pfam" id="PF00106">
    <property type="entry name" value="adh_short"/>
    <property type="match status" value="1"/>
</dbReference>
<dbReference type="InterPro" id="IPR050259">
    <property type="entry name" value="SDR"/>
</dbReference>
<reference evidence="3" key="1">
    <citation type="submission" date="2021-01" db="EMBL/GenBank/DDBJ databases">
        <title>Whole genome shotgun sequence of Sphaerisporangium rufum NBRC 109079.</title>
        <authorList>
            <person name="Komaki H."/>
            <person name="Tamura T."/>
        </authorList>
    </citation>
    <scope>NUCLEOTIDE SEQUENCE</scope>
    <source>
        <strain evidence="3">NBRC 109079</strain>
    </source>
</reference>
<dbReference type="EMBL" id="BOOU01000125">
    <property type="protein sequence ID" value="GII81969.1"/>
    <property type="molecule type" value="Genomic_DNA"/>
</dbReference>
<evidence type="ECO:0008006" key="5">
    <source>
        <dbReference type="Google" id="ProtNLM"/>
    </source>
</evidence>
<dbReference type="Proteomes" id="UP000655287">
    <property type="component" value="Unassembled WGS sequence"/>
</dbReference>
<dbReference type="AlphaFoldDB" id="A0A919R9B8"/>
<dbReference type="PRINTS" id="PR00080">
    <property type="entry name" value="SDRFAMILY"/>
</dbReference>
<accession>A0A919R9B8</accession>
<dbReference type="PANTHER" id="PTHR42879:SF2">
    <property type="entry name" value="3-OXOACYL-[ACYL-CARRIER-PROTEIN] REDUCTASE FABG"/>
    <property type="match status" value="1"/>
</dbReference>
<keyword evidence="4" id="KW-1185">Reference proteome</keyword>
<comment type="similarity">
    <text evidence="1 2">Belongs to the short-chain dehydrogenases/reductases (SDR) family.</text>
</comment>
<dbReference type="PRINTS" id="PR00081">
    <property type="entry name" value="GDHRDH"/>
</dbReference>
<dbReference type="RefSeq" id="WP_203995071.1">
    <property type="nucleotide sequence ID" value="NZ_BOOU01000125.1"/>
</dbReference>
<protein>
    <recommendedName>
        <fullName evidence="5">3-oxoacyl-[acyl-carrier protein] reductase</fullName>
    </recommendedName>
</protein>
<dbReference type="PANTHER" id="PTHR42879">
    <property type="entry name" value="3-OXOACYL-(ACYL-CARRIER-PROTEIN) REDUCTASE"/>
    <property type="match status" value="1"/>
</dbReference>
<evidence type="ECO:0000313" key="3">
    <source>
        <dbReference type="EMBL" id="GII81969.1"/>
    </source>
</evidence>
<evidence type="ECO:0000313" key="4">
    <source>
        <dbReference type="Proteomes" id="UP000655287"/>
    </source>
</evidence>
<evidence type="ECO:0000256" key="1">
    <source>
        <dbReference type="ARBA" id="ARBA00006484"/>
    </source>
</evidence>
<dbReference type="InterPro" id="IPR002347">
    <property type="entry name" value="SDR_fam"/>
</dbReference>
<proteinExistence type="inferred from homology"/>
<comment type="caution">
    <text evidence="3">The sequence shown here is derived from an EMBL/GenBank/DDBJ whole genome shotgun (WGS) entry which is preliminary data.</text>
</comment>
<dbReference type="Gene3D" id="3.40.50.720">
    <property type="entry name" value="NAD(P)-binding Rossmann-like Domain"/>
    <property type="match status" value="1"/>
</dbReference>
<organism evidence="3 4">
    <name type="scientific">Sphaerisporangium rufum</name>
    <dbReference type="NCBI Taxonomy" id="1381558"/>
    <lineage>
        <taxon>Bacteria</taxon>
        <taxon>Bacillati</taxon>
        <taxon>Actinomycetota</taxon>
        <taxon>Actinomycetes</taxon>
        <taxon>Streptosporangiales</taxon>
        <taxon>Streptosporangiaceae</taxon>
        <taxon>Sphaerisporangium</taxon>
    </lineage>
</organism>